<keyword evidence="3 8" id="KW-0479">Metal-binding</keyword>
<dbReference type="STRING" id="237069.SAMN05216498_2640"/>
<keyword evidence="2 8" id="KW-0645">Protease</keyword>
<dbReference type="GO" id="GO:0006508">
    <property type="term" value="P:proteolysis"/>
    <property type="evidence" value="ECO:0007669"/>
    <property type="project" value="UniProtKB-UniRule"/>
</dbReference>
<dbReference type="CDD" id="cd06460">
    <property type="entry name" value="M32_Taq"/>
    <property type="match status" value="1"/>
</dbReference>
<keyword evidence="5 8" id="KW-0482">Metalloprotease</keyword>
<dbReference type="PIRSF" id="PIRSF006615">
    <property type="entry name" value="Zn_crbxpep_Taq"/>
    <property type="match status" value="1"/>
</dbReference>
<dbReference type="EC" id="3.4.17.19" evidence="8"/>
<feature type="binding site" evidence="9">
    <location>
        <position position="268"/>
    </location>
    <ligand>
        <name>Zn(2+)</name>
        <dbReference type="ChEBI" id="CHEBI:29105"/>
        <note>catalytic</note>
    </ligand>
</feature>
<keyword evidence="9" id="KW-0862">Zinc</keyword>
<protein>
    <recommendedName>
        <fullName evidence="8">Metal-dependent carboxypeptidase</fullName>
        <ecNumber evidence="8">3.4.17.19</ecNumber>
    </recommendedName>
</protein>
<comment type="function">
    <text evidence="8">Broad specificity carboxypetidase that releases amino acids sequentially from the C-terminus, including neutral, aromatic, polar and basic residues.</text>
</comment>
<evidence type="ECO:0000313" key="12">
    <source>
        <dbReference type="Proteomes" id="UP000199334"/>
    </source>
</evidence>
<keyword evidence="4 8" id="KW-0378">Hydrolase</keyword>
<organism evidence="11 12">
    <name type="scientific">Tenuibacillus multivorans</name>
    <dbReference type="NCBI Taxonomy" id="237069"/>
    <lineage>
        <taxon>Bacteria</taxon>
        <taxon>Bacillati</taxon>
        <taxon>Bacillota</taxon>
        <taxon>Bacilli</taxon>
        <taxon>Bacillales</taxon>
        <taxon>Bacillaceae</taxon>
        <taxon>Tenuibacillus</taxon>
    </lineage>
</organism>
<dbReference type="OrthoDB" id="9772308at2"/>
<evidence type="ECO:0000256" key="5">
    <source>
        <dbReference type="ARBA" id="ARBA00023049"/>
    </source>
</evidence>
<dbReference type="Pfam" id="PF02074">
    <property type="entry name" value="Peptidase_M32"/>
    <property type="match status" value="1"/>
</dbReference>
<dbReference type="PANTHER" id="PTHR34217:SF1">
    <property type="entry name" value="CARBOXYPEPTIDASE 1"/>
    <property type="match status" value="1"/>
</dbReference>
<feature type="binding site" evidence="9">
    <location>
        <position position="294"/>
    </location>
    <ligand>
        <name>Zn(2+)</name>
        <dbReference type="ChEBI" id="CHEBI:29105"/>
        <note>catalytic</note>
    </ligand>
</feature>
<dbReference type="Gene3D" id="1.10.1370.30">
    <property type="match status" value="1"/>
</dbReference>
<keyword evidence="12" id="KW-1185">Reference proteome</keyword>
<evidence type="ECO:0000256" key="1">
    <source>
        <dbReference type="ARBA" id="ARBA00022645"/>
    </source>
</evidence>
<dbReference type="SUPFAM" id="SSF55486">
    <property type="entry name" value="Metalloproteases ('zincins'), catalytic domain"/>
    <property type="match status" value="1"/>
</dbReference>
<accession>A0A1H0CRQ6</accession>
<evidence type="ECO:0000256" key="8">
    <source>
        <dbReference type="PIRNR" id="PIRNR006615"/>
    </source>
</evidence>
<dbReference type="PROSITE" id="PS52034">
    <property type="entry name" value="PEPTIDASE_M32"/>
    <property type="match status" value="1"/>
</dbReference>
<dbReference type="RefSeq" id="WP_093857051.1">
    <property type="nucleotide sequence ID" value="NZ_BJVZ01000002.1"/>
</dbReference>
<gene>
    <name evidence="11" type="ORF">SAMN05216498_2640</name>
</gene>
<comment type="cofactor">
    <cofactor evidence="9">
        <name>Zn(2+)</name>
        <dbReference type="ChEBI" id="CHEBI:29105"/>
    </cofactor>
    <text evidence="9">Binds 1 zinc ion per subunit.</text>
</comment>
<keyword evidence="1 8" id="KW-0121">Carboxypeptidase</keyword>
<evidence type="ECO:0000256" key="9">
    <source>
        <dbReference type="PIRSR" id="PIRSR006615-1"/>
    </source>
</evidence>
<sequence>MGNTYTKLEQEFLEYYKQIESYAEAIKLIAWDLRTKIPKKGVKRRSETLSLFSQKVHELTTSDQMKTYIDQLRDSSNPVIRRSVELVEKEYNQSKKIPVEEYKEYVELTSQAESVWTEAREKSDFELFRPYLEKIVAFNIRFAEYWGYKEDRYDALLDNFEPGVTVKTLDQVFPKLRDDLSKLIQKVNDSSDKPNPEPILTYFPKENQEQFALKVLENMGYDFEAGRLDETVHPFAINVNHDDVRVTTRYDENDFRMAVFGTVHEGGHALYEQGLDKDLYDTPVCSAISMGIHESQSLFWENFVGRNETFWDQYYNLFLEYAPDSFKDIPKAEFYRAINEVKPSFIRIEADEMTYPLHIMIRYELEKDLINEKIEVKDLPKLWNDKMEDYLGIRPENDADGVLQDIHWSGGDFGYFPSYALGYMYGAQIRSALDQSVNIDQSIRNDDLSPIKKWLNENIHQKGSMKEPLDLLKEVTGEGLNPDHLVNYLEDKYQKIYNW</sequence>
<dbReference type="GO" id="GO:0004181">
    <property type="term" value="F:metallocarboxypeptidase activity"/>
    <property type="evidence" value="ECO:0007669"/>
    <property type="project" value="UniProtKB-UniRule"/>
</dbReference>
<reference evidence="11 12" key="1">
    <citation type="submission" date="2016-10" db="EMBL/GenBank/DDBJ databases">
        <authorList>
            <person name="de Groot N.N."/>
        </authorList>
    </citation>
    <scope>NUCLEOTIDE SEQUENCE [LARGE SCALE GENOMIC DNA]</scope>
    <source>
        <strain evidence="11 12">CGMCC 1.3442</strain>
    </source>
</reference>
<dbReference type="PANTHER" id="PTHR34217">
    <property type="entry name" value="METAL-DEPENDENT CARBOXYPEPTIDASE"/>
    <property type="match status" value="1"/>
</dbReference>
<evidence type="ECO:0000256" key="7">
    <source>
        <dbReference type="ARBA" id="ARBA00061580"/>
    </source>
</evidence>
<name>A0A1H0CRQ6_9BACI</name>
<dbReference type="EMBL" id="FNIG01000006">
    <property type="protein sequence ID" value="SDN60391.1"/>
    <property type="molecule type" value="Genomic_DNA"/>
</dbReference>
<comment type="catalytic activity">
    <reaction evidence="6 8">
        <text>Release of a C-terminal amino acid with broad specificity, except for -Pro.</text>
        <dbReference type="EC" id="3.4.17.19"/>
    </reaction>
</comment>
<proteinExistence type="inferred from homology"/>
<evidence type="ECO:0000256" key="2">
    <source>
        <dbReference type="ARBA" id="ARBA00022670"/>
    </source>
</evidence>
<evidence type="ECO:0000256" key="6">
    <source>
        <dbReference type="ARBA" id="ARBA00052755"/>
    </source>
</evidence>
<dbReference type="AlphaFoldDB" id="A0A1H0CRQ6"/>
<evidence type="ECO:0000256" key="4">
    <source>
        <dbReference type="ARBA" id="ARBA00022801"/>
    </source>
</evidence>
<dbReference type="InterPro" id="IPR001333">
    <property type="entry name" value="Peptidase_M32_Taq"/>
</dbReference>
<evidence type="ECO:0000256" key="3">
    <source>
        <dbReference type="ARBA" id="ARBA00022723"/>
    </source>
</evidence>
<evidence type="ECO:0000256" key="10">
    <source>
        <dbReference type="PIRSR" id="PIRSR006615-2"/>
    </source>
</evidence>
<feature type="active site" description="Proton donor/acceptor" evidence="10">
    <location>
        <position position="265"/>
    </location>
</feature>
<evidence type="ECO:0000313" key="11">
    <source>
        <dbReference type="EMBL" id="SDN60391.1"/>
    </source>
</evidence>
<comment type="similarity">
    <text evidence="7 8">Belongs to the peptidase M32 family.</text>
</comment>
<dbReference type="GO" id="GO:0008270">
    <property type="term" value="F:zinc ion binding"/>
    <property type="evidence" value="ECO:0007669"/>
    <property type="project" value="UniProtKB-ARBA"/>
</dbReference>
<feature type="binding site" evidence="9">
    <location>
        <position position="264"/>
    </location>
    <ligand>
        <name>Zn(2+)</name>
        <dbReference type="ChEBI" id="CHEBI:29105"/>
        <note>catalytic</note>
    </ligand>
</feature>
<dbReference type="FunFam" id="1.10.1370.30:FF:000003">
    <property type="entry name" value="Thermostable carboxypeptidase 1"/>
    <property type="match status" value="1"/>
</dbReference>
<dbReference type="Proteomes" id="UP000199334">
    <property type="component" value="Unassembled WGS sequence"/>
</dbReference>
<dbReference type="PRINTS" id="PR00998">
    <property type="entry name" value="CRBOXYPTASET"/>
</dbReference>